<accession>A0A8D8SQ73</accession>
<protein>
    <submittedName>
        <fullName evidence="1">Uncharacterized protein</fullName>
    </submittedName>
</protein>
<sequence>MHIKCNPDQYHSFSEVHTYNTRQKNNLMTPAHRVNSARNGPNYFAIKLFNKIPHGIRDLPPKSFKILLTLEFSFYPDLSGLINFIYCLYSHVPIVIIMF</sequence>
<reference evidence="1" key="1">
    <citation type="submission" date="2021-05" db="EMBL/GenBank/DDBJ databases">
        <authorList>
            <person name="Alioto T."/>
            <person name="Alioto T."/>
            <person name="Gomez Garrido J."/>
        </authorList>
    </citation>
    <scope>NUCLEOTIDE SEQUENCE</scope>
</reference>
<dbReference type="AlphaFoldDB" id="A0A8D8SQ73"/>
<proteinExistence type="predicted"/>
<organism evidence="1">
    <name type="scientific">Cacopsylla melanoneura</name>
    <dbReference type="NCBI Taxonomy" id="428564"/>
    <lineage>
        <taxon>Eukaryota</taxon>
        <taxon>Metazoa</taxon>
        <taxon>Ecdysozoa</taxon>
        <taxon>Arthropoda</taxon>
        <taxon>Hexapoda</taxon>
        <taxon>Insecta</taxon>
        <taxon>Pterygota</taxon>
        <taxon>Neoptera</taxon>
        <taxon>Paraneoptera</taxon>
        <taxon>Hemiptera</taxon>
        <taxon>Sternorrhyncha</taxon>
        <taxon>Psylloidea</taxon>
        <taxon>Psyllidae</taxon>
        <taxon>Psyllinae</taxon>
        <taxon>Cacopsylla</taxon>
    </lineage>
</organism>
<dbReference type="EMBL" id="HBUF01223221">
    <property type="protein sequence ID" value="CAG6670407.1"/>
    <property type="molecule type" value="Transcribed_RNA"/>
</dbReference>
<name>A0A8D8SQ73_9HEMI</name>
<evidence type="ECO:0000313" key="1">
    <source>
        <dbReference type="EMBL" id="CAG6670407.1"/>
    </source>
</evidence>